<keyword evidence="2" id="KW-1185">Reference proteome</keyword>
<protein>
    <recommendedName>
        <fullName evidence="3">Maturase K</fullName>
    </recommendedName>
</protein>
<evidence type="ECO:0000313" key="1">
    <source>
        <dbReference type="EMBL" id="GIY92213.1"/>
    </source>
</evidence>
<proteinExistence type="predicted"/>
<dbReference type="AlphaFoldDB" id="A0AAV4XCQ0"/>
<evidence type="ECO:0000313" key="2">
    <source>
        <dbReference type="Proteomes" id="UP001054945"/>
    </source>
</evidence>
<name>A0AAV4XCQ0_CAEEX</name>
<sequence>MHTVCLLPCSKSLWEKIQPCMLAVGAVEPRLPSELLFGLYILISREAFFSLSRMLEEIRLRAEISPEFRLTFQFNYFNRKDGREGGGTPLKYYAGDRDFLVEISTDLILLNEKNLPFGSGCKPNFLMNDFICILSVSPTFVFSYCSKSLWGEDPVLHVCSWCSGKYRLNSSLGFYILISWEAFFSLSCMLRRYRLRAEISPELRPAFSLTTSIEKMGKSLCEEDE</sequence>
<evidence type="ECO:0008006" key="3">
    <source>
        <dbReference type="Google" id="ProtNLM"/>
    </source>
</evidence>
<dbReference type="Proteomes" id="UP001054945">
    <property type="component" value="Unassembled WGS sequence"/>
</dbReference>
<reference evidence="1 2" key="1">
    <citation type="submission" date="2021-06" db="EMBL/GenBank/DDBJ databases">
        <title>Caerostris extrusa draft genome.</title>
        <authorList>
            <person name="Kono N."/>
            <person name="Arakawa K."/>
        </authorList>
    </citation>
    <scope>NUCLEOTIDE SEQUENCE [LARGE SCALE GENOMIC DNA]</scope>
</reference>
<comment type="caution">
    <text evidence="1">The sequence shown here is derived from an EMBL/GenBank/DDBJ whole genome shotgun (WGS) entry which is preliminary data.</text>
</comment>
<accession>A0AAV4XCQ0</accession>
<organism evidence="1 2">
    <name type="scientific">Caerostris extrusa</name>
    <name type="common">Bark spider</name>
    <name type="synonym">Caerostris bankana</name>
    <dbReference type="NCBI Taxonomy" id="172846"/>
    <lineage>
        <taxon>Eukaryota</taxon>
        <taxon>Metazoa</taxon>
        <taxon>Ecdysozoa</taxon>
        <taxon>Arthropoda</taxon>
        <taxon>Chelicerata</taxon>
        <taxon>Arachnida</taxon>
        <taxon>Araneae</taxon>
        <taxon>Araneomorphae</taxon>
        <taxon>Entelegynae</taxon>
        <taxon>Araneoidea</taxon>
        <taxon>Araneidae</taxon>
        <taxon>Caerostris</taxon>
    </lineage>
</organism>
<gene>
    <name evidence="1" type="ORF">CEXT_11561</name>
</gene>
<dbReference type="EMBL" id="BPLR01017512">
    <property type="protein sequence ID" value="GIY92213.1"/>
    <property type="molecule type" value="Genomic_DNA"/>
</dbReference>